<dbReference type="PIRSF" id="PIRSF033490">
    <property type="entry name" value="MazF"/>
    <property type="match status" value="1"/>
</dbReference>
<gene>
    <name evidence="1" type="ORF">LCGC14_2405950</name>
</gene>
<dbReference type="PANTHER" id="PTHR33988:SF2">
    <property type="entry name" value="ENDORIBONUCLEASE MAZF"/>
    <property type="match status" value="1"/>
</dbReference>
<dbReference type="InterPro" id="IPR011067">
    <property type="entry name" value="Plasmid_toxin/cell-grow_inhib"/>
</dbReference>
<dbReference type="Pfam" id="PF02452">
    <property type="entry name" value="PemK_toxin"/>
    <property type="match status" value="1"/>
</dbReference>
<proteinExistence type="predicted"/>
<dbReference type="GO" id="GO:0004521">
    <property type="term" value="F:RNA endonuclease activity"/>
    <property type="evidence" value="ECO:0007669"/>
    <property type="project" value="TreeGrafter"/>
</dbReference>
<dbReference type="GO" id="GO:0006402">
    <property type="term" value="P:mRNA catabolic process"/>
    <property type="evidence" value="ECO:0007669"/>
    <property type="project" value="TreeGrafter"/>
</dbReference>
<dbReference type="Gene3D" id="2.30.30.110">
    <property type="match status" value="1"/>
</dbReference>
<organism evidence="1">
    <name type="scientific">marine sediment metagenome</name>
    <dbReference type="NCBI Taxonomy" id="412755"/>
    <lineage>
        <taxon>unclassified sequences</taxon>
        <taxon>metagenomes</taxon>
        <taxon>ecological metagenomes</taxon>
    </lineage>
</organism>
<dbReference type="SUPFAM" id="SSF50118">
    <property type="entry name" value="Cell growth inhibitor/plasmid maintenance toxic component"/>
    <property type="match status" value="1"/>
</dbReference>
<sequence>MDKSIKRGDVYWIDFDPPRGRRPTVVIQNDIGNEVSGTIIVATITTALRGKSYPTDVVLPDGILPQKNSRVLAGTIITIKKEDLGNYETSLPPDIMEQIDSALRVSLALDN</sequence>
<reference evidence="1" key="1">
    <citation type="journal article" date="2015" name="Nature">
        <title>Complex archaea that bridge the gap between prokaryotes and eukaryotes.</title>
        <authorList>
            <person name="Spang A."/>
            <person name="Saw J.H."/>
            <person name="Jorgensen S.L."/>
            <person name="Zaremba-Niedzwiedzka K."/>
            <person name="Martijn J."/>
            <person name="Lind A.E."/>
            <person name="van Eijk R."/>
            <person name="Schleper C."/>
            <person name="Guy L."/>
            <person name="Ettema T.J."/>
        </authorList>
    </citation>
    <scope>NUCLEOTIDE SEQUENCE</scope>
</reference>
<evidence type="ECO:0000313" key="1">
    <source>
        <dbReference type="EMBL" id="KKL25374.1"/>
    </source>
</evidence>
<evidence type="ECO:0008006" key="2">
    <source>
        <dbReference type="Google" id="ProtNLM"/>
    </source>
</evidence>
<dbReference type="GO" id="GO:0016075">
    <property type="term" value="P:rRNA catabolic process"/>
    <property type="evidence" value="ECO:0007669"/>
    <property type="project" value="TreeGrafter"/>
</dbReference>
<accession>A0A0F9BTX5</accession>
<dbReference type="AlphaFoldDB" id="A0A0F9BTX5"/>
<comment type="caution">
    <text evidence="1">The sequence shown here is derived from an EMBL/GenBank/DDBJ whole genome shotgun (WGS) entry which is preliminary data.</text>
</comment>
<dbReference type="PANTHER" id="PTHR33988">
    <property type="entry name" value="ENDORIBONUCLEASE MAZF-RELATED"/>
    <property type="match status" value="1"/>
</dbReference>
<name>A0A0F9BTX5_9ZZZZ</name>
<dbReference type="InterPro" id="IPR003477">
    <property type="entry name" value="PemK-like"/>
</dbReference>
<dbReference type="GO" id="GO:0003677">
    <property type="term" value="F:DNA binding"/>
    <property type="evidence" value="ECO:0007669"/>
    <property type="project" value="InterPro"/>
</dbReference>
<dbReference type="EMBL" id="LAZR01036239">
    <property type="protein sequence ID" value="KKL25374.1"/>
    <property type="molecule type" value="Genomic_DNA"/>
</dbReference>
<protein>
    <recommendedName>
        <fullName evidence="2">mRNA interferase</fullName>
    </recommendedName>
</protein>